<dbReference type="Proteomes" id="UP000244940">
    <property type="component" value="Unassembled WGS sequence"/>
</dbReference>
<comment type="caution">
    <text evidence="1">The sequence shown here is derived from an EMBL/GenBank/DDBJ whole genome shotgun (WGS) entry which is preliminary data.</text>
</comment>
<gene>
    <name evidence="1" type="ORF">C4N9_16110</name>
</gene>
<dbReference type="AlphaFoldDB" id="A0A2U2C6Z7"/>
<dbReference type="GeneID" id="94366422"/>
<evidence type="ECO:0000313" key="1">
    <source>
        <dbReference type="EMBL" id="PWE27564.1"/>
    </source>
</evidence>
<dbReference type="EMBL" id="QEYD01000010">
    <property type="protein sequence ID" value="PWE27564.1"/>
    <property type="molecule type" value="Genomic_DNA"/>
</dbReference>
<dbReference type="RefSeq" id="WP_109534375.1">
    <property type="nucleotide sequence ID" value="NZ_QEYD01000010.1"/>
</dbReference>
<name>A0A2U2C6Z7_9RHOB</name>
<dbReference type="OrthoDB" id="7312911at2"/>
<keyword evidence="2" id="KW-1185">Reference proteome</keyword>
<organism evidence="1 2">
    <name type="scientific">Pararhodobacter marinus</name>
    <dbReference type="NCBI Taxonomy" id="2184063"/>
    <lineage>
        <taxon>Bacteria</taxon>
        <taxon>Pseudomonadati</taxon>
        <taxon>Pseudomonadota</taxon>
        <taxon>Alphaproteobacteria</taxon>
        <taxon>Rhodobacterales</taxon>
        <taxon>Paracoccaceae</taxon>
        <taxon>Pararhodobacter</taxon>
    </lineage>
</organism>
<dbReference type="SUPFAM" id="SSF64518">
    <property type="entry name" value="Phase 1 flagellin"/>
    <property type="match status" value="1"/>
</dbReference>
<reference evidence="1 2" key="1">
    <citation type="submission" date="2018-05" db="EMBL/GenBank/DDBJ databases">
        <title>Pararhodobacter marina sp. nov., isolated from deep-sea water of the Indian Ocean.</title>
        <authorList>
            <person name="Lai Q.Sr."/>
            <person name="Liu X."/>
            <person name="Shao Z."/>
        </authorList>
    </citation>
    <scope>NUCLEOTIDE SEQUENCE [LARGE SCALE GENOMIC DNA]</scope>
    <source>
        <strain evidence="1 2">CIC4N-9</strain>
    </source>
</reference>
<evidence type="ECO:0000313" key="2">
    <source>
        <dbReference type="Proteomes" id="UP000244940"/>
    </source>
</evidence>
<proteinExistence type="predicted"/>
<sequence>MTWLSLGSLALPFQLNRNAVTLRDHVSRLGTELTTGQVARPEKVLNGDLSPLNAIDSRLTGIGAFLETNALASGAADLAQAILQRVADSASDTASRMLAVSSDGTAIPTLRAAAGAAEGALDDLSAALGQRFAGRAVFSGIASDTPPLPDAGTMIGAILPSLAGWSSTDDIAARVMSAFMDPGGIFESTLYLGGAPATGPAIDRGVTADALPTAADPALRQVMAGLVISALAGSDSLSLSEGQRRALARAGSETLMASAAGTAILQGDLGHTQAQLEDVSARLVGERDTLRLARQSLIGADPYEVAGQLEVVQARLETLYAFTARTARLSLTEYL</sequence>
<protein>
    <submittedName>
        <fullName evidence="1">Uncharacterized protein</fullName>
    </submittedName>
</protein>
<accession>A0A2U2C6Z7</accession>